<dbReference type="InterPro" id="IPR011009">
    <property type="entry name" value="Kinase-like_dom_sf"/>
</dbReference>
<evidence type="ECO:0000313" key="2">
    <source>
        <dbReference type="EMBL" id="PFH45954.1"/>
    </source>
</evidence>
<name>A0A2A9N9K4_9AGAR</name>
<gene>
    <name evidence="2" type="ORF">AMATHDRAFT_157165</name>
</gene>
<sequence length="217" mass="25651">MTEPDAMRYVSKYTSLPIPRVIDAIPVEDGAFFVMTRIPGEHMMRQITTFTEKERSLIASDLRRGFDLLRALPPPPSGPQICGFDRGSFLCYRIKHEPVGPFDTESDFYQFLYDYSHLKMQDHLKNFGREVHGRKHRICLSHNDLGPHNIILDSNKRLAGVIDWECAAWLPDYWEYTRSCYYLQLGKEWQQLMVDVFGPWPEELRVEQEMWKYNDPW</sequence>
<organism evidence="2 3">
    <name type="scientific">Amanita thiersii Skay4041</name>
    <dbReference type="NCBI Taxonomy" id="703135"/>
    <lineage>
        <taxon>Eukaryota</taxon>
        <taxon>Fungi</taxon>
        <taxon>Dikarya</taxon>
        <taxon>Basidiomycota</taxon>
        <taxon>Agaricomycotina</taxon>
        <taxon>Agaricomycetes</taxon>
        <taxon>Agaricomycetidae</taxon>
        <taxon>Agaricales</taxon>
        <taxon>Pluteineae</taxon>
        <taxon>Amanitaceae</taxon>
        <taxon>Amanita</taxon>
    </lineage>
</organism>
<evidence type="ECO:0000313" key="3">
    <source>
        <dbReference type="Proteomes" id="UP000242287"/>
    </source>
</evidence>
<keyword evidence="3" id="KW-1185">Reference proteome</keyword>
<dbReference type="Gene3D" id="3.90.1200.10">
    <property type="match status" value="1"/>
</dbReference>
<protein>
    <recommendedName>
        <fullName evidence="1">Aminoglycoside phosphotransferase domain-containing protein</fullName>
    </recommendedName>
</protein>
<dbReference type="PANTHER" id="PTHR21310:SF15">
    <property type="entry name" value="AMINOGLYCOSIDE PHOSPHOTRANSFERASE DOMAIN-CONTAINING PROTEIN"/>
    <property type="match status" value="1"/>
</dbReference>
<dbReference type="Proteomes" id="UP000242287">
    <property type="component" value="Unassembled WGS sequence"/>
</dbReference>
<feature type="domain" description="Aminoglycoside phosphotransferase" evidence="1">
    <location>
        <begin position="6"/>
        <end position="180"/>
    </location>
</feature>
<evidence type="ECO:0000259" key="1">
    <source>
        <dbReference type="Pfam" id="PF01636"/>
    </source>
</evidence>
<dbReference type="InterPro" id="IPR002575">
    <property type="entry name" value="Aminoglycoside_PTrfase"/>
</dbReference>
<dbReference type="EMBL" id="KZ302261">
    <property type="protein sequence ID" value="PFH45954.1"/>
    <property type="molecule type" value="Genomic_DNA"/>
</dbReference>
<dbReference type="Pfam" id="PF01636">
    <property type="entry name" value="APH"/>
    <property type="match status" value="1"/>
</dbReference>
<dbReference type="AlphaFoldDB" id="A0A2A9N9K4"/>
<proteinExistence type="predicted"/>
<reference evidence="2 3" key="1">
    <citation type="submission" date="2014-02" db="EMBL/GenBank/DDBJ databases">
        <title>Transposable element dynamics among asymbiotic and ectomycorrhizal Amanita fungi.</title>
        <authorList>
            <consortium name="DOE Joint Genome Institute"/>
            <person name="Hess J."/>
            <person name="Skrede I."/>
            <person name="Wolfe B."/>
            <person name="LaButti K."/>
            <person name="Ohm R.A."/>
            <person name="Grigoriev I.V."/>
            <person name="Pringle A."/>
        </authorList>
    </citation>
    <scope>NUCLEOTIDE SEQUENCE [LARGE SCALE GENOMIC DNA]</scope>
    <source>
        <strain evidence="2 3">SKay4041</strain>
    </source>
</reference>
<dbReference type="STRING" id="703135.A0A2A9N9K4"/>
<dbReference type="PANTHER" id="PTHR21310">
    <property type="entry name" value="AMINOGLYCOSIDE PHOSPHOTRANSFERASE-RELATED-RELATED"/>
    <property type="match status" value="1"/>
</dbReference>
<dbReference type="OrthoDB" id="5404599at2759"/>
<dbReference type="SUPFAM" id="SSF56112">
    <property type="entry name" value="Protein kinase-like (PK-like)"/>
    <property type="match status" value="1"/>
</dbReference>
<dbReference type="InterPro" id="IPR051678">
    <property type="entry name" value="AGP_Transferase"/>
</dbReference>
<dbReference type="CDD" id="cd05120">
    <property type="entry name" value="APH_ChoK_like"/>
    <property type="match status" value="1"/>
</dbReference>
<accession>A0A2A9N9K4</accession>